<dbReference type="InterPro" id="IPR002942">
    <property type="entry name" value="S4_RNA-bd"/>
</dbReference>
<evidence type="ECO:0000259" key="10">
    <source>
        <dbReference type="SMART" id="SM00363"/>
    </source>
</evidence>
<comment type="function">
    <text evidence="2">Responsible for synthesis of pseudouridine from uracil at positions 955, 2504 and 2580 in 23S ribosomal RNA.</text>
</comment>
<evidence type="ECO:0000256" key="6">
    <source>
        <dbReference type="ARBA" id="ARBA00023235"/>
    </source>
</evidence>
<dbReference type="InterPro" id="IPR050188">
    <property type="entry name" value="RluA_PseudoU_synthase"/>
</dbReference>
<sequence length="324" mass="36178">MPLFAMRKESSPGTSPSAPATVRMVEVTDEHDGQRVDNFLFRLCKGVPKSHVYKAIRDGNVRVNKGRIQADHRLEKGDVVRVPPFRLPAPDAPRAVPPAEFPMVYEDEGMLVVDKPAGIAVHGGSGVAFGVIERLRAARPQAPMLELAHRLDRETSGLLMIAKKRNALLGLHRMFREGLGSKRYYALVQGDWVNDRQHIKLPLLKWTTASGERRVRVDREGQAAHTIVTLKQRFGRYSLVEAELRTGRTHQIRVHLAASGFPIVGDDKYGDDETRAAFARQGFNRMFLHAHQLTIPHPLTGETLDLHAPLPRACLQLLKTLESA</sequence>
<dbReference type="InterPro" id="IPR006145">
    <property type="entry name" value="PsdUridine_synth_RsuA/RluA"/>
</dbReference>
<evidence type="ECO:0000256" key="8">
    <source>
        <dbReference type="PROSITE-ProRule" id="PRU00182"/>
    </source>
</evidence>
<evidence type="ECO:0000256" key="1">
    <source>
        <dbReference type="ARBA" id="ARBA00000381"/>
    </source>
</evidence>
<dbReference type="GO" id="GO:0003723">
    <property type="term" value="F:RNA binding"/>
    <property type="evidence" value="ECO:0007669"/>
    <property type="project" value="UniProtKB-KW"/>
</dbReference>
<dbReference type="EC" id="5.4.99.-" evidence="9"/>
<dbReference type="SUPFAM" id="SSF55120">
    <property type="entry name" value="Pseudouridine synthase"/>
    <property type="match status" value="1"/>
</dbReference>
<evidence type="ECO:0000313" key="12">
    <source>
        <dbReference type="Proteomes" id="UP000290849"/>
    </source>
</evidence>
<comment type="caution">
    <text evidence="11">The sequence shown here is derived from an EMBL/GenBank/DDBJ whole genome shotgun (WGS) entry which is preliminary data.</text>
</comment>
<comment type="catalytic activity">
    <reaction evidence="1">
        <text>uridine(955/2504/2580) in 23S rRNA = pseudouridine(955/2504/2580) in 23S rRNA</text>
        <dbReference type="Rhea" id="RHEA:42528"/>
        <dbReference type="Rhea" id="RHEA-COMP:10099"/>
        <dbReference type="Rhea" id="RHEA-COMP:10100"/>
        <dbReference type="ChEBI" id="CHEBI:65314"/>
        <dbReference type="ChEBI" id="CHEBI:65315"/>
        <dbReference type="EC" id="5.4.99.24"/>
    </reaction>
</comment>
<comment type="similarity">
    <text evidence="3 9">Belongs to the pseudouridine synthase RluA family.</text>
</comment>
<dbReference type="InterPro" id="IPR006225">
    <property type="entry name" value="PsdUridine_synth_RluC/D"/>
</dbReference>
<dbReference type="PROSITE" id="PS01129">
    <property type="entry name" value="PSI_RLU"/>
    <property type="match status" value="1"/>
</dbReference>
<name>A0A4Q1HR55_9BURK</name>
<dbReference type="SMART" id="SM00363">
    <property type="entry name" value="S4"/>
    <property type="match status" value="1"/>
</dbReference>
<dbReference type="PANTHER" id="PTHR21600:SF92">
    <property type="entry name" value="RIBOSOMAL LARGE SUBUNIT PSEUDOURIDINE SYNTHASE C"/>
    <property type="match status" value="1"/>
</dbReference>
<dbReference type="NCBIfam" id="TIGR00005">
    <property type="entry name" value="rluA_subfam"/>
    <property type="match status" value="1"/>
</dbReference>
<accession>A0A4Q1HR55</accession>
<keyword evidence="6 9" id="KW-0413">Isomerase</keyword>
<evidence type="ECO:0000256" key="9">
    <source>
        <dbReference type="RuleBase" id="RU362028"/>
    </source>
</evidence>
<keyword evidence="4" id="KW-0698">rRNA processing</keyword>
<proteinExistence type="inferred from homology"/>
<dbReference type="Gene3D" id="3.30.2350.10">
    <property type="entry name" value="Pseudouridine synthase"/>
    <property type="match status" value="1"/>
</dbReference>
<dbReference type="GO" id="GO:0160141">
    <property type="term" value="F:23S rRNA pseudouridine(955/2504/2580) synthase activity"/>
    <property type="evidence" value="ECO:0007669"/>
    <property type="project" value="UniProtKB-EC"/>
</dbReference>
<comment type="catalytic activity">
    <reaction evidence="9">
        <text>a uridine in RNA = a pseudouridine in RNA</text>
        <dbReference type="Rhea" id="RHEA:48348"/>
        <dbReference type="Rhea" id="RHEA-COMP:12068"/>
        <dbReference type="Rhea" id="RHEA-COMP:12069"/>
        <dbReference type="ChEBI" id="CHEBI:65314"/>
        <dbReference type="ChEBI" id="CHEBI:65315"/>
    </reaction>
</comment>
<dbReference type="PANTHER" id="PTHR21600">
    <property type="entry name" value="MITOCHONDRIAL RNA PSEUDOURIDINE SYNTHASE"/>
    <property type="match status" value="1"/>
</dbReference>
<dbReference type="EMBL" id="PYAL01000001">
    <property type="protein sequence ID" value="RXN93181.1"/>
    <property type="molecule type" value="Genomic_DNA"/>
</dbReference>
<dbReference type="CDD" id="cd00165">
    <property type="entry name" value="S4"/>
    <property type="match status" value="1"/>
</dbReference>
<dbReference type="GO" id="GO:0000455">
    <property type="term" value="P:enzyme-directed rRNA pseudouridine synthesis"/>
    <property type="evidence" value="ECO:0007669"/>
    <property type="project" value="UniProtKB-ARBA"/>
</dbReference>
<dbReference type="SUPFAM" id="SSF55174">
    <property type="entry name" value="Alpha-L RNA-binding motif"/>
    <property type="match status" value="1"/>
</dbReference>
<reference evidence="11 12" key="1">
    <citation type="journal article" date="2017" name="Int. J. Syst. Evol. Microbiol.">
        <title>Achromobacter aloeverae sp. nov., isolated from the root of Aloe vera (L.) Burm.f.</title>
        <authorList>
            <person name="Kuncharoen N."/>
            <person name="Muramatsu Y."/>
            <person name="Shibata C."/>
            <person name="Kamakura Y."/>
            <person name="Nakagawa Y."/>
            <person name="Tanasupawat S."/>
        </authorList>
    </citation>
    <scope>NUCLEOTIDE SEQUENCE [LARGE SCALE GENOMIC DNA]</scope>
    <source>
        <strain evidence="11 12">AVA-1</strain>
    </source>
</reference>
<keyword evidence="12" id="KW-1185">Reference proteome</keyword>
<dbReference type="OrthoDB" id="9785808at2"/>
<protein>
    <recommendedName>
        <fullName evidence="9">Pseudouridine synthase</fullName>
        <ecNumber evidence="9">5.4.99.-</ecNumber>
    </recommendedName>
</protein>
<evidence type="ECO:0000256" key="3">
    <source>
        <dbReference type="ARBA" id="ARBA00010876"/>
    </source>
</evidence>
<dbReference type="Gene3D" id="3.10.290.10">
    <property type="entry name" value="RNA-binding S4 domain"/>
    <property type="match status" value="1"/>
</dbReference>
<dbReference type="InterPro" id="IPR036986">
    <property type="entry name" value="S4_RNA-bd_sf"/>
</dbReference>
<dbReference type="RefSeq" id="WP_129149138.1">
    <property type="nucleotide sequence ID" value="NZ_JBHSDO010000006.1"/>
</dbReference>
<dbReference type="Proteomes" id="UP000290849">
    <property type="component" value="Unassembled WGS sequence"/>
</dbReference>
<evidence type="ECO:0000313" key="11">
    <source>
        <dbReference type="EMBL" id="RXN93181.1"/>
    </source>
</evidence>
<dbReference type="InterPro" id="IPR006224">
    <property type="entry name" value="PsdUridine_synth_RluA-like_CS"/>
</dbReference>
<dbReference type="PROSITE" id="PS50889">
    <property type="entry name" value="S4"/>
    <property type="match status" value="1"/>
</dbReference>
<dbReference type="AlphaFoldDB" id="A0A4Q1HR55"/>
<keyword evidence="5 8" id="KW-0694">RNA-binding</keyword>
<dbReference type="Pfam" id="PF00849">
    <property type="entry name" value="PseudoU_synth_2"/>
    <property type="match status" value="1"/>
</dbReference>
<gene>
    <name evidence="11" type="ORF">C7R54_05610</name>
</gene>
<evidence type="ECO:0000256" key="4">
    <source>
        <dbReference type="ARBA" id="ARBA00022552"/>
    </source>
</evidence>
<feature type="domain" description="RNA-binding S4" evidence="10">
    <location>
        <begin position="34"/>
        <end position="92"/>
    </location>
</feature>
<dbReference type="CDD" id="cd02869">
    <property type="entry name" value="PseudoU_synth_RluA_like"/>
    <property type="match status" value="1"/>
</dbReference>
<dbReference type="InterPro" id="IPR020103">
    <property type="entry name" value="PsdUridine_synth_cat_dom_sf"/>
</dbReference>
<feature type="active site" evidence="7">
    <location>
        <position position="152"/>
    </location>
</feature>
<organism evidence="11 12">
    <name type="scientific">Achromobacter aloeverae</name>
    <dbReference type="NCBI Taxonomy" id="1750518"/>
    <lineage>
        <taxon>Bacteria</taxon>
        <taxon>Pseudomonadati</taxon>
        <taxon>Pseudomonadota</taxon>
        <taxon>Betaproteobacteria</taxon>
        <taxon>Burkholderiales</taxon>
        <taxon>Alcaligenaceae</taxon>
        <taxon>Achromobacter</taxon>
    </lineage>
</organism>
<evidence type="ECO:0000256" key="5">
    <source>
        <dbReference type="ARBA" id="ARBA00022884"/>
    </source>
</evidence>
<dbReference type="Pfam" id="PF01479">
    <property type="entry name" value="S4"/>
    <property type="match status" value="1"/>
</dbReference>
<evidence type="ECO:0000256" key="2">
    <source>
        <dbReference type="ARBA" id="ARBA00002876"/>
    </source>
</evidence>
<evidence type="ECO:0000256" key="7">
    <source>
        <dbReference type="PIRSR" id="PIRSR606225-1"/>
    </source>
</evidence>